<name>A0A1B0B0H0_9MUSC</name>
<dbReference type="Proteomes" id="UP000092460">
    <property type="component" value="Unassembled WGS sequence"/>
</dbReference>
<dbReference type="VEuPathDB" id="VectorBase:GPPI014804"/>
<dbReference type="EMBL" id="JXJN01006757">
    <property type="status" value="NOT_ANNOTATED_CDS"/>
    <property type="molecule type" value="Genomic_DNA"/>
</dbReference>
<organism evidence="2 3">
    <name type="scientific">Glossina palpalis gambiensis</name>
    <dbReference type="NCBI Taxonomy" id="67801"/>
    <lineage>
        <taxon>Eukaryota</taxon>
        <taxon>Metazoa</taxon>
        <taxon>Ecdysozoa</taxon>
        <taxon>Arthropoda</taxon>
        <taxon>Hexapoda</taxon>
        <taxon>Insecta</taxon>
        <taxon>Pterygota</taxon>
        <taxon>Neoptera</taxon>
        <taxon>Endopterygota</taxon>
        <taxon>Diptera</taxon>
        <taxon>Brachycera</taxon>
        <taxon>Muscomorpha</taxon>
        <taxon>Hippoboscoidea</taxon>
        <taxon>Glossinidae</taxon>
        <taxon>Glossina</taxon>
    </lineage>
</organism>
<dbReference type="PANTHER" id="PTHR21397">
    <property type="entry name" value="CHROMATIN COMPLEXES SUBUNIT BAP18-RELATED"/>
    <property type="match status" value="1"/>
</dbReference>
<evidence type="ECO:0000313" key="3">
    <source>
        <dbReference type="Proteomes" id="UP000092460"/>
    </source>
</evidence>
<comment type="subcellular location">
    <subcellularLocation>
        <location evidence="1">Nucleus</location>
    </subcellularLocation>
</comment>
<dbReference type="PANTHER" id="PTHR21397:SF2">
    <property type="entry name" value="CHROMATIN COMPLEXES SUBUNIT BAP18"/>
    <property type="match status" value="1"/>
</dbReference>
<dbReference type="GO" id="GO:0071339">
    <property type="term" value="C:MLL1 complex"/>
    <property type="evidence" value="ECO:0007669"/>
    <property type="project" value="TreeGrafter"/>
</dbReference>
<dbReference type="STRING" id="67801.A0A1B0B0H0"/>
<dbReference type="CDD" id="cd00167">
    <property type="entry name" value="SANT"/>
    <property type="match status" value="1"/>
</dbReference>
<evidence type="ECO:0000313" key="2">
    <source>
        <dbReference type="EnsemblMetazoa" id="GPPI014804-PA"/>
    </source>
</evidence>
<reference evidence="2" key="2">
    <citation type="submission" date="2020-05" db="UniProtKB">
        <authorList>
            <consortium name="EnsemblMetazoa"/>
        </authorList>
    </citation>
    <scope>IDENTIFICATION</scope>
    <source>
        <strain evidence="2">IAEA</strain>
    </source>
</reference>
<proteinExistence type="predicted"/>
<evidence type="ECO:0000256" key="1">
    <source>
        <dbReference type="ARBA" id="ARBA00004123"/>
    </source>
</evidence>
<accession>A0A1B0B0H0</accession>
<dbReference type="InterPro" id="IPR009057">
    <property type="entry name" value="Homeodomain-like_sf"/>
</dbReference>
<protein>
    <recommendedName>
        <fullName evidence="4">Chromatin complexes subunit BAP18</fullName>
    </recommendedName>
</protein>
<dbReference type="InterPro" id="IPR001005">
    <property type="entry name" value="SANT/Myb"/>
</dbReference>
<dbReference type="SUPFAM" id="SSF46689">
    <property type="entry name" value="Homeodomain-like"/>
    <property type="match status" value="1"/>
</dbReference>
<reference evidence="3" key="1">
    <citation type="submission" date="2015-01" db="EMBL/GenBank/DDBJ databases">
        <authorList>
            <person name="Aksoy S."/>
            <person name="Warren W."/>
            <person name="Wilson R.K."/>
        </authorList>
    </citation>
    <scope>NUCLEOTIDE SEQUENCE [LARGE SCALE GENOMIC DNA]</scope>
    <source>
        <strain evidence="3">IAEA</strain>
    </source>
</reference>
<dbReference type="GO" id="GO:0016589">
    <property type="term" value="C:NURF complex"/>
    <property type="evidence" value="ECO:0007669"/>
    <property type="project" value="TreeGrafter"/>
</dbReference>
<dbReference type="AlphaFoldDB" id="A0A1B0B0H0"/>
<keyword evidence="3" id="KW-1185">Reference proteome</keyword>
<dbReference type="EnsemblMetazoa" id="GPPI014804-RA">
    <property type="protein sequence ID" value="GPPI014804-PA"/>
    <property type="gene ID" value="GPPI014804"/>
</dbReference>
<evidence type="ECO:0008006" key="4">
    <source>
        <dbReference type="Google" id="ProtNLM"/>
    </source>
</evidence>
<sequence>MNSKVGEIFTAAGQAFSRLGDLTMQLHPSTESPADKWTDEEMDMLHASIIRFSDDLNKISLSIKNRTVSQIRQTLKKKAFEDAGIPAKQVPVQQVQNVIQTVQPLQQQQQQQPQIQQQHHIVRQQQQPTTIITSATPLATTTQQQTTQQQQQQQQQSQSLQQPHQTVHIQHVQHLVPVQQAIQNQAAGTSQSQIIQTSPKPIIIQQASTSHALQVGGNVVNSNVQAAGIMTPQISQPQIVHLQPQQLQQLQQAHVQSQHQQIVQPAVQSTSSTTTTTTVTLQQFQQMQAQKALLAAAAASSAANINANARTNAVVTNATPATTTLSESVVIQKQPTIVAVSNASKILAANNVVVTKTVAINNAKNATVVSTAAAGVAAAAPVAVTPVAIPTSVALKSGPDVTMTLNRINTQENEVDVEECLPADVVKLDFAGEEVAG</sequence>